<gene>
    <name evidence="1" type="ORF">CHH64_11625</name>
</gene>
<sequence length="71" mass="8503">MERAVERLPKSEKFLIKERYMCEDAEYITDYKVYSFVFQPPISEKTYAKIGWKGFYKLALNMNIAVIQRNV</sequence>
<organism evidence="1 2">
    <name type="scientific">Terribacillus saccharophilus</name>
    <dbReference type="NCBI Taxonomy" id="361277"/>
    <lineage>
        <taxon>Bacteria</taxon>
        <taxon>Bacillati</taxon>
        <taxon>Bacillota</taxon>
        <taxon>Bacilli</taxon>
        <taxon>Bacillales</taxon>
        <taxon>Bacillaceae</taxon>
        <taxon>Terribacillus</taxon>
    </lineage>
</organism>
<dbReference type="EMBL" id="NPBV01000020">
    <property type="protein sequence ID" value="PAD20826.1"/>
    <property type="molecule type" value="Genomic_DNA"/>
</dbReference>
<comment type="caution">
    <text evidence="1">The sequence shown here is derived from an EMBL/GenBank/DDBJ whole genome shotgun (WGS) entry which is preliminary data.</text>
</comment>
<dbReference type="AlphaFoldDB" id="A0A268A9M9"/>
<evidence type="ECO:0000313" key="1">
    <source>
        <dbReference type="EMBL" id="PAD20826.1"/>
    </source>
</evidence>
<name>A0A268A9M9_9BACI</name>
<reference evidence="1 2" key="1">
    <citation type="submission" date="2017-07" db="EMBL/GenBank/DDBJ databases">
        <title>Isolation and whole genome analysis of endospore-forming bacteria from heroin.</title>
        <authorList>
            <person name="Kalinowski J."/>
            <person name="Ahrens B."/>
            <person name="Al-Dilaimi A."/>
            <person name="Winkler A."/>
            <person name="Wibberg D."/>
            <person name="Schleenbecker U."/>
            <person name="Ruckert C."/>
            <person name="Wolfel R."/>
            <person name="Grass G."/>
        </authorList>
    </citation>
    <scope>NUCLEOTIDE SEQUENCE [LARGE SCALE GENOMIC DNA]</scope>
    <source>
        <strain evidence="1 2">7528</strain>
    </source>
</reference>
<evidence type="ECO:0000313" key="2">
    <source>
        <dbReference type="Proteomes" id="UP000216013"/>
    </source>
</evidence>
<protein>
    <submittedName>
        <fullName evidence="1">Uncharacterized protein</fullName>
    </submittedName>
</protein>
<dbReference type="RefSeq" id="WP_095230252.1">
    <property type="nucleotide sequence ID" value="NZ_NPBE01000075.1"/>
</dbReference>
<accession>A0A268A9M9</accession>
<dbReference type="Proteomes" id="UP000216013">
    <property type="component" value="Unassembled WGS sequence"/>
</dbReference>
<proteinExistence type="predicted"/>